<name>A0A1I4SSJ0_9HYPH</name>
<dbReference type="SMART" id="SM00886">
    <property type="entry name" value="Dabb"/>
    <property type="match status" value="1"/>
</dbReference>
<dbReference type="Pfam" id="PF07876">
    <property type="entry name" value="Dabb"/>
    <property type="match status" value="1"/>
</dbReference>
<evidence type="ECO:0000313" key="2">
    <source>
        <dbReference type="EMBL" id="PKR88503.1"/>
    </source>
</evidence>
<keyword evidence="3" id="KW-1185">Reference proteome</keyword>
<dbReference type="InterPro" id="IPR011008">
    <property type="entry name" value="Dimeric_a/b-barrel"/>
</dbReference>
<dbReference type="PROSITE" id="PS51502">
    <property type="entry name" value="S_R_A_B_BARREL"/>
    <property type="match status" value="1"/>
</dbReference>
<dbReference type="AlphaFoldDB" id="A0A1I4SSJ0"/>
<organism evidence="2 3">
    <name type="scientific">Pleomorphomonas diazotrophica</name>
    <dbReference type="NCBI Taxonomy" id="1166257"/>
    <lineage>
        <taxon>Bacteria</taxon>
        <taxon>Pseudomonadati</taxon>
        <taxon>Pseudomonadota</taxon>
        <taxon>Alphaproteobacteria</taxon>
        <taxon>Hyphomicrobiales</taxon>
        <taxon>Pleomorphomonadaceae</taxon>
        <taxon>Pleomorphomonas</taxon>
    </lineage>
</organism>
<proteinExistence type="predicted"/>
<evidence type="ECO:0000313" key="3">
    <source>
        <dbReference type="Proteomes" id="UP000233491"/>
    </source>
</evidence>
<accession>A0A1I4SSJ0</accession>
<dbReference type="Proteomes" id="UP000233491">
    <property type="component" value="Unassembled WGS sequence"/>
</dbReference>
<dbReference type="OrthoDB" id="9813140at2"/>
<dbReference type="InterPro" id="IPR013097">
    <property type="entry name" value="Dabb"/>
</dbReference>
<dbReference type="RefSeq" id="WP_101289956.1">
    <property type="nucleotide sequence ID" value="NZ_FOUQ01000004.1"/>
</dbReference>
<dbReference type="EMBL" id="PJNW01000011">
    <property type="protein sequence ID" value="PKR88503.1"/>
    <property type="molecule type" value="Genomic_DNA"/>
</dbReference>
<comment type="caution">
    <text evidence="2">The sequence shown here is derived from an EMBL/GenBank/DDBJ whole genome shotgun (WGS) entry which is preliminary data.</text>
</comment>
<feature type="domain" description="Stress-response A/B barrel" evidence="1">
    <location>
        <begin position="2"/>
        <end position="92"/>
    </location>
</feature>
<reference evidence="2 3" key="1">
    <citation type="submission" date="2017-12" db="EMBL/GenBank/DDBJ databases">
        <title>Anaerobic carbon monoxide metabolism by Pleomorphomonas carboxyditropha sp. nov., a new mesophilic hydrogenogenic carboxidotroph.</title>
        <authorList>
            <person name="Esquivel-Elizondo S."/>
            <person name="Krajmalnik-Brown R."/>
        </authorList>
    </citation>
    <scope>NUCLEOTIDE SEQUENCE [LARGE SCALE GENOMIC DNA]</scope>
    <source>
        <strain evidence="2 3">R5-392</strain>
    </source>
</reference>
<dbReference type="Gene3D" id="3.30.70.100">
    <property type="match status" value="1"/>
</dbReference>
<gene>
    <name evidence="2" type="ORF">CXZ10_13955</name>
</gene>
<sequence length="101" mass="11349">MIRHIVYFSVRSEDDRQRVLDGLRLLEANPHALLLEVGENLKLDSLGNEVDFVVYGEFTDAAALDAFKAHPSYQASIAAVRPLRDLRIAADVVARRERQSS</sequence>
<dbReference type="SUPFAM" id="SSF54909">
    <property type="entry name" value="Dimeric alpha+beta barrel"/>
    <property type="match status" value="1"/>
</dbReference>
<evidence type="ECO:0000259" key="1">
    <source>
        <dbReference type="PROSITE" id="PS51502"/>
    </source>
</evidence>
<protein>
    <submittedName>
        <fullName evidence="2">Stress responsive protein</fullName>
    </submittedName>
</protein>